<evidence type="ECO:0000256" key="3">
    <source>
        <dbReference type="ARBA" id="ARBA00022679"/>
    </source>
</evidence>
<dbReference type="EMBL" id="UINC01054450">
    <property type="protein sequence ID" value="SVB72174.1"/>
    <property type="molecule type" value="Genomic_DNA"/>
</dbReference>
<proteinExistence type="predicted"/>
<evidence type="ECO:0000256" key="1">
    <source>
        <dbReference type="ARBA" id="ARBA00005051"/>
    </source>
</evidence>
<dbReference type="Gene3D" id="3.30.70.560">
    <property type="entry name" value="7,8-Dihydro-6-hydroxymethylpterin-pyrophosphokinase HPPK"/>
    <property type="match status" value="1"/>
</dbReference>
<sequence>RKNIELAKFKLEKNNIKIIKSSKNYETLSWPDKKKPKFVNIVLKIKTSLSPKDLMKKCLYIEKELGRLRNKKNEPRTCDIDIIDYDKKIIKGDKSQNLTIPHSKMHKRNFVLLPLFEIAKTWIHPLKKVSIKDLINALDADDLRTIKLI</sequence>
<keyword evidence="6" id="KW-0067">ATP-binding</keyword>
<reference evidence="9" key="1">
    <citation type="submission" date="2018-05" db="EMBL/GenBank/DDBJ databases">
        <authorList>
            <person name="Lanie J.A."/>
            <person name="Ng W.-L."/>
            <person name="Kazmierczak K.M."/>
            <person name="Andrzejewski T.M."/>
            <person name="Davidsen T.M."/>
            <person name="Wayne K.J."/>
            <person name="Tettelin H."/>
            <person name="Glass J.I."/>
            <person name="Rusch D."/>
            <person name="Podicherti R."/>
            <person name="Tsui H.-C.T."/>
            <person name="Winkler M.E."/>
        </authorList>
    </citation>
    <scope>NUCLEOTIDE SEQUENCE</scope>
</reference>
<dbReference type="InterPro" id="IPR000550">
    <property type="entry name" value="Hppk"/>
</dbReference>
<dbReference type="SUPFAM" id="SSF55083">
    <property type="entry name" value="6-hydroxymethyl-7,8-dihydropterin pyrophosphokinase, HPPK"/>
    <property type="match status" value="1"/>
</dbReference>
<keyword evidence="4" id="KW-0547">Nucleotide-binding</keyword>
<comment type="pathway">
    <text evidence="1">Cofactor biosynthesis; tetrahydrofolate biosynthesis; 2-amino-4-hydroxy-6-hydroxymethyl-7,8-dihydropteridine diphosphate from 7,8-dihydroneopterin triphosphate: step 4/4.</text>
</comment>
<dbReference type="GO" id="GO:0005524">
    <property type="term" value="F:ATP binding"/>
    <property type="evidence" value="ECO:0007669"/>
    <property type="project" value="UniProtKB-KW"/>
</dbReference>
<organism evidence="9">
    <name type="scientific">marine metagenome</name>
    <dbReference type="NCBI Taxonomy" id="408172"/>
    <lineage>
        <taxon>unclassified sequences</taxon>
        <taxon>metagenomes</taxon>
        <taxon>ecological metagenomes</taxon>
    </lineage>
</organism>
<dbReference type="GO" id="GO:0046654">
    <property type="term" value="P:tetrahydrofolate biosynthetic process"/>
    <property type="evidence" value="ECO:0007669"/>
    <property type="project" value="UniProtKB-UniPathway"/>
</dbReference>
<feature type="domain" description="7,8-dihydro-6-hydroxymethylpterin-pyrophosphokinase" evidence="8">
    <location>
        <begin position="2"/>
        <end position="119"/>
    </location>
</feature>
<keyword evidence="7" id="KW-0289">Folate biosynthesis</keyword>
<evidence type="ECO:0000256" key="2">
    <source>
        <dbReference type="ARBA" id="ARBA00013253"/>
    </source>
</evidence>
<accession>A0A382GC09</accession>
<dbReference type="Pfam" id="PF01288">
    <property type="entry name" value="HPPK"/>
    <property type="match status" value="1"/>
</dbReference>
<dbReference type="GO" id="GO:0016301">
    <property type="term" value="F:kinase activity"/>
    <property type="evidence" value="ECO:0007669"/>
    <property type="project" value="UniProtKB-KW"/>
</dbReference>
<keyword evidence="3" id="KW-0808">Transferase</keyword>
<dbReference type="UniPathway" id="UPA00077">
    <property type="reaction ID" value="UER00155"/>
</dbReference>
<dbReference type="AlphaFoldDB" id="A0A382GC09"/>
<dbReference type="CDD" id="cd00483">
    <property type="entry name" value="HPPK"/>
    <property type="match status" value="1"/>
</dbReference>
<dbReference type="GO" id="GO:0046656">
    <property type="term" value="P:folic acid biosynthetic process"/>
    <property type="evidence" value="ECO:0007669"/>
    <property type="project" value="UniProtKB-KW"/>
</dbReference>
<dbReference type="GO" id="GO:0003848">
    <property type="term" value="F:2-amino-4-hydroxy-6-hydroxymethyldihydropteridine diphosphokinase activity"/>
    <property type="evidence" value="ECO:0007669"/>
    <property type="project" value="UniProtKB-EC"/>
</dbReference>
<dbReference type="NCBIfam" id="TIGR01498">
    <property type="entry name" value="folK"/>
    <property type="match status" value="1"/>
</dbReference>
<gene>
    <name evidence="9" type="ORF">METZ01_LOCUS225028</name>
</gene>
<protein>
    <recommendedName>
        <fullName evidence="2">2-amino-4-hydroxy-6-hydroxymethyldihydropteridine diphosphokinase</fullName>
        <ecNumber evidence="2">2.7.6.3</ecNumber>
    </recommendedName>
</protein>
<keyword evidence="5" id="KW-0418">Kinase</keyword>
<dbReference type="PANTHER" id="PTHR43071">
    <property type="entry name" value="2-AMINO-4-HYDROXY-6-HYDROXYMETHYLDIHYDROPTERIDINE PYROPHOSPHOKINASE"/>
    <property type="match status" value="1"/>
</dbReference>
<evidence type="ECO:0000256" key="7">
    <source>
        <dbReference type="ARBA" id="ARBA00022909"/>
    </source>
</evidence>
<evidence type="ECO:0000259" key="8">
    <source>
        <dbReference type="Pfam" id="PF01288"/>
    </source>
</evidence>
<name>A0A382GC09_9ZZZZ</name>
<evidence type="ECO:0000256" key="4">
    <source>
        <dbReference type="ARBA" id="ARBA00022741"/>
    </source>
</evidence>
<feature type="non-terminal residue" evidence="9">
    <location>
        <position position="1"/>
    </location>
</feature>
<dbReference type="InterPro" id="IPR035907">
    <property type="entry name" value="Hppk_sf"/>
</dbReference>
<evidence type="ECO:0000313" key="9">
    <source>
        <dbReference type="EMBL" id="SVB72174.1"/>
    </source>
</evidence>
<dbReference type="EC" id="2.7.6.3" evidence="2"/>
<dbReference type="PANTHER" id="PTHR43071:SF1">
    <property type="entry name" value="2-AMINO-4-HYDROXY-6-HYDROXYMETHYLDIHYDROPTERIDINE PYROPHOSPHOKINASE"/>
    <property type="match status" value="1"/>
</dbReference>
<evidence type="ECO:0000256" key="6">
    <source>
        <dbReference type="ARBA" id="ARBA00022840"/>
    </source>
</evidence>
<evidence type="ECO:0000256" key="5">
    <source>
        <dbReference type="ARBA" id="ARBA00022777"/>
    </source>
</evidence>